<gene>
    <name evidence="1" type="ORF">NCTC13652_01228</name>
</gene>
<proteinExistence type="predicted"/>
<dbReference type="Proteomes" id="UP000277858">
    <property type="component" value="Chromosome"/>
</dbReference>
<protein>
    <submittedName>
        <fullName evidence="1">Uncharacterized protein</fullName>
    </submittedName>
</protein>
<accession>A0A448NYL5</accession>
<keyword evidence="2" id="KW-1185">Reference proteome</keyword>
<name>A0A448NYL5_9ACTN</name>
<dbReference type="AlphaFoldDB" id="A0A448NYL5"/>
<reference evidence="1 2" key="1">
    <citation type="submission" date="2018-12" db="EMBL/GenBank/DDBJ databases">
        <authorList>
            <consortium name="Pathogen Informatics"/>
        </authorList>
    </citation>
    <scope>NUCLEOTIDE SEQUENCE [LARGE SCALE GENOMIC DNA]</scope>
    <source>
        <strain evidence="1 2">NCTC13652</strain>
    </source>
</reference>
<sequence>MNYKEAPDIYEANVRTESGSFSYGTNYNSAPAKGSKTWTITVPGKPVWIQIHTFNSHFGEPTCPAPANW</sequence>
<organism evidence="1 2">
    <name type="scientific">Acidipropionibacterium jensenii</name>
    <dbReference type="NCBI Taxonomy" id="1749"/>
    <lineage>
        <taxon>Bacteria</taxon>
        <taxon>Bacillati</taxon>
        <taxon>Actinomycetota</taxon>
        <taxon>Actinomycetes</taxon>
        <taxon>Propionibacteriales</taxon>
        <taxon>Propionibacteriaceae</taxon>
        <taxon>Acidipropionibacterium</taxon>
    </lineage>
</organism>
<evidence type="ECO:0000313" key="1">
    <source>
        <dbReference type="EMBL" id="VEI03030.1"/>
    </source>
</evidence>
<dbReference type="EMBL" id="LR134473">
    <property type="protein sequence ID" value="VEI03030.1"/>
    <property type="molecule type" value="Genomic_DNA"/>
</dbReference>
<evidence type="ECO:0000313" key="2">
    <source>
        <dbReference type="Proteomes" id="UP000277858"/>
    </source>
</evidence>